<evidence type="ECO:0000256" key="1">
    <source>
        <dbReference type="SAM" id="Phobius"/>
    </source>
</evidence>
<dbReference type="Pfam" id="PF13536">
    <property type="entry name" value="EmrE"/>
    <property type="match status" value="1"/>
</dbReference>
<proteinExistence type="predicted"/>
<evidence type="ECO:0000313" key="2">
    <source>
        <dbReference type="EMBL" id="QBB72365.1"/>
    </source>
</evidence>
<dbReference type="EMBL" id="CP035704">
    <property type="protein sequence ID" value="QBB72365.1"/>
    <property type="molecule type" value="Genomic_DNA"/>
</dbReference>
<feature type="transmembrane region" description="Helical" evidence="1">
    <location>
        <begin position="104"/>
        <end position="125"/>
    </location>
</feature>
<evidence type="ECO:0000313" key="3">
    <source>
        <dbReference type="Proteomes" id="UP000291562"/>
    </source>
</evidence>
<keyword evidence="3" id="KW-1185">Reference proteome</keyword>
<dbReference type="RefSeq" id="WP_129836259.1">
    <property type="nucleotide sequence ID" value="NZ_CP035704.1"/>
</dbReference>
<gene>
    <name evidence="2" type="ORF">ELE36_19425</name>
</gene>
<dbReference type="InterPro" id="IPR037185">
    <property type="entry name" value="EmrE-like"/>
</dbReference>
<feature type="transmembrane region" description="Helical" evidence="1">
    <location>
        <begin position="201"/>
        <end position="220"/>
    </location>
</feature>
<feature type="transmembrane region" description="Helical" evidence="1">
    <location>
        <begin position="291"/>
        <end position="308"/>
    </location>
</feature>
<feature type="transmembrane region" description="Helical" evidence="1">
    <location>
        <begin position="79"/>
        <end position="98"/>
    </location>
</feature>
<name>A0A411HPF2_9GAMM</name>
<feature type="transmembrane region" description="Helical" evidence="1">
    <location>
        <begin position="232"/>
        <end position="250"/>
    </location>
</feature>
<dbReference type="OrthoDB" id="3457556at2"/>
<accession>A0A411HPF2</accession>
<feature type="transmembrane region" description="Helical" evidence="1">
    <location>
        <begin position="137"/>
        <end position="155"/>
    </location>
</feature>
<sequence length="332" mass="35794">MKSAAPHNASNAVLIGLASALFFTMTYVLNRSMVLGGGHWAWTAALRYLLTLPLLALVLPLQGGLGQLPRELRRHPRIWLLWGGIGFGLFCICLTYAASSGPAWLIAGSFQTTVIAGLLLSPLIYRDTRRRIPLPALAMALLVLFGVLLMQLGHFHGKLDASAWFALLCVLIAAFLYPLGNRMILLHLESSGTPLNATQRVFGMTLASQPVWLLLTIYAYHEAGWPSPAQVLQAGGVALFSGVIATVLFFKATAMVRENPTSLAAVEAMQAAEIIFSTLIGVFWLNEDWPSGIAAFGIVVVIVGIILFSRISARAAASDAAAMRVLRSDRID</sequence>
<feature type="transmembrane region" description="Helical" evidence="1">
    <location>
        <begin position="262"/>
        <end position="285"/>
    </location>
</feature>
<reference evidence="2 3" key="1">
    <citation type="submission" date="2019-01" db="EMBL/GenBank/DDBJ databases">
        <title>Pseudolysobacter antarctica gen. nov., sp. nov., isolated from Fildes Peninsula, Antarctica.</title>
        <authorList>
            <person name="Wei Z."/>
            <person name="Peng F."/>
        </authorList>
    </citation>
    <scope>NUCLEOTIDE SEQUENCE [LARGE SCALE GENOMIC DNA]</scope>
    <source>
        <strain evidence="2 3">AQ6-296</strain>
    </source>
</reference>
<feature type="transmembrane region" description="Helical" evidence="1">
    <location>
        <begin position="12"/>
        <end position="29"/>
    </location>
</feature>
<protein>
    <submittedName>
        <fullName evidence="2">Multidrug resistance efflux transporter family protein</fullName>
    </submittedName>
</protein>
<feature type="transmembrane region" description="Helical" evidence="1">
    <location>
        <begin position="161"/>
        <end position="180"/>
    </location>
</feature>
<organism evidence="2 3">
    <name type="scientific">Pseudolysobacter antarcticus</name>
    <dbReference type="NCBI Taxonomy" id="2511995"/>
    <lineage>
        <taxon>Bacteria</taxon>
        <taxon>Pseudomonadati</taxon>
        <taxon>Pseudomonadota</taxon>
        <taxon>Gammaproteobacteria</taxon>
        <taxon>Lysobacterales</taxon>
        <taxon>Rhodanobacteraceae</taxon>
        <taxon>Pseudolysobacter</taxon>
    </lineage>
</organism>
<keyword evidence="1" id="KW-0812">Transmembrane</keyword>
<dbReference type="KEGG" id="xbc:ELE36_19425"/>
<feature type="transmembrane region" description="Helical" evidence="1">
    <location>
        <begin position="41"/>
        <end position="59"/>
    </location>
</feature>
<dbReference type="Proteomes" id="UP000291562">
    <property type="component" value="Chromosome"/>
</dbReference>
<keyword evidence="1" id="KW-1133">Transmembrane helix</keyword>
<keyword evidence="1" id="KW-0472">Membrane</keyword>
<dbReference type="AlphaFoldDB" id="A0A411HPF2"/>
<dbReference type="InterPro" id="IPR032713">
    <property type="entry name" value="EmrE"/>
</dbReference>
<dbReference type="SUPFAM" id="SSF103481">
    <property type="entry name" value="Multidrug resistance efflux transporter EmrE"/>
    <property type="match status" value="2"/>
</dbReference>